<dbReference type="EMBL" id="JBBPBM010000425">
    <property type="protein sequence ID" value="KAK8495521.1"/>
    <property type="molecule type" value="Genomic_DNA"/>
</dbReference>
<protein>
    <submittedName>
        <fullName evidence="9">Uncharacterized protein</fullName>
    </submittedName>
</protein>
<keyword evidence="6" id="KW-0443">Lipid metabolism</keyword>
<reference evidence="9 10" key="1">
    <citation type="journal article" date="2024" name="G3 (Bethesda)">
        <title>Genome assembly of Hibiscus sabdariffa L. provides insights into metabolisms of medicinal natural products.</title>
        <authorList>
            <person name="Kim T."/>
        </authorList>
    </citation>
    <scope>NUCLEOTIDE SEQUENCE [LARGE SCALE GENOMIC DNA]</scope>
    <source>
        <strain evidence="9">TK-2024</strain>
        <tissue evidence="9">Old leaves</tissue>
    </source>
</reference>
<comment type="caution">
    <text evidence="9">The sequence shown here is derived from an EMBL/GenBank/DDBJ whole genome shotgun (WGS) entry which is preliminary data.</text>
</comment>
<name>A0ABR2AQF3_9ROSI</name>
<evidence type="ECO:0000256" key="6">
    <source>
        <dbReference type="ARBA" id="ARBA00023098"/>
    </source>
</evidence>
<evidence type="ECO:0000256" key="5">
    <source>
        <dbReference type="ARBA" id="ARBA00023002"/>
    </source>
</evidence>
<dbReference type="Proteomes" id="UP001472677">
    <property type="component" value="Unassembled WGS sequence"/>
</dbReference>
<accession>A0ABR2AQF3</accession>
<proteinExistence type="predicted"/>
<sequence>MSYTMGHTLPLVAILSFLGAFVWTFLEYCFHRFLLHLDTKNYWILFSVSIGSVLLEGELTGYVIYDTTHYYLHQPHS</sequence>
<keyword evidence="3" id="KW-0256">Endoplasmic reticulum</keyword>
<dbReference type="PANTHER" id="PTHR12863">
    <property type="entry name" value="FATTY ACID HYDROXYLASE"/>
    <property type="match status" value="1"/>
</dbReference>
<organism evidence="9 10">
    <name type="scientific">Hibiscus sabdariffa</name>
    <name type="common">roselle</name>
    <dbReference type="NCBI Taxonomy" id="183260"/>
    <lineage>
        <taxon>Eukaryota</taxon>
        <taxon>Viridiplantae</taxon>
        <taxon>Streptophyta</taxon>
        <taxon>Embryophyta</taxon>
        <taxon>Tracheophyta</taxon>
        <taxon>Spermatophyta</taxon>
        <taxon>Magnoliopsida</taxon>
        <taxon>eudicotyledons</taxon>
        <taxon>Gunneridae</taxon>
        <taxon>Pentapetalae</taxon>
        <taxon>rosids</taxon>
        <taxon>malvids</taxon>
        <taxon>Malvales</taxon>
        <taxon>Malvaceae</taxon>
        <taxon>Malvoideae</taxon>
        <taxon>Hibiscus</taxon>
    </lineage>
</organism>
<evidence type="ECO:0000313" key="10">
    <source>
        <dbReference type="Proteomes" id="UP001472677"/>
    </source>
</evidence>
<evidence type="ECO:0000256" key="2">
    <source>
        <dbReference type="ARBA" id="ARBA00022692"/>
    </source>
</evidence>
<keyword evidence="2 8" id="KW-0812">Transmembrane</keyword>
<gene>
    <name evidence="9" type="ORF">V6N12_066081</name>
</gene>
<evidence type="ECO:0000313" key="9">
    <source>
        <dbReference type="EMBL" id="KAK8495521.1"/>
    </source>
</evidence>
<evidence type="ECO:0000256" key="8">
    <source>
        <dbReference type="SAM" id="Phobius"/>
    </source>
</evidence>
<evidence type="ECO:0000256" key="1">
    <source>
        <dbReference type="ARBA" id="ARBA00004477"/>
    </source>
</evidence>
<feature type="transmembrane region" description="Helical" evidence="8">
    <location>
        <begin position="12"/>
        <end position="30"/>
    </location>
</feature>
<dbReference type="PANTHER" id="PTHR12863:SF1">
    <property type="entry name" value="FATTY ACID 2-HYDROXYLASE"/>
    <property type="match status" value="1"/>
</dbReference>
<comment type="subcellular location">
    <subcellularLocation>
        <location evidence="1">Endoplasmic reticulum membrane</location>
        <topology evidence="1">Multi-pass membrane protein</topology>
    </subcellularLocation>
</comment>
<dbReference type="InterPro" id="IPR014430">
    <property type="entry name" value="Scs7"/>
</dbReference>
<keyword evidence="7 8" id="KW-0472">Membrane</keyword>
<evidence type="ECO:0000256" key="4">
    <source>
        <dbReference type="ARBA" id="ARBA00022989"/>
    </source>
</evidence>
<keyword evidence="4 8" id="KW-1133">Transmembrane helix</keyword>
<keyword evidence="5" id="KW-0560">Oxidoreductase</keyword>
<keyword evidence="10" id="KW-1185">Reference proteome</keyword>
<evidence type="ECO:0000256" key="7">
    <source>
        <dbReference type="ARBA" id="ARBA00023136"/>
    </source>
</evidence>
<evidence type="ECO:0000256" key="3">
    <source>
        <dbReference type="ARBA" id="ARBA00022824"/>
    </source>
</evidence>
<feature type="transmembrane region" description="Helical" evidence="8">
    <location>
        <begin position="42"/>
        <end position="65"/>
    </location>
</feature>